<dbReference type="Proteomes" id="UP001243286">
    <property type="component" value="Unassembled WGS sequence"/>
</dbReference>
<protein>
    <submittedName>
        <fullName evidence="2">DUF2750 domain-containing protein</fullName>
    </submittedName>
</protein>
<evidence type="ECO:0000313" key="2">
    <source>
        <dbReference type="EMBL" id="MDI3235111.1"/>
    </source>
</evidence>
<dbReference type="SUPFAM" id="SSF160631">
    <property type="entry name" value="SMI1/KNR4-like"/>
    <property type="match status" value="1"/>
</dbReference>
<accession>A0ABT6R2F0</accession>
<sequence length="240" mass="27570">MEHQIGLPGITEERLQEVEAELGFSLPSELRARFKKENKFEAGEWQFHPIKDEQHIKRTWEDIVRVNSTDVEDYPNGFFRIATDGSGDELGYLLPDTKTIVLWNHEEEEVFPVAPTLRAFMKQEQQVEESAMRAEDFLQTVIETGTVYGLSKLKQSGWAYCPSNQGDSDVLLFFSTKEGARACQTNGWENYHLIRLDLDVFTDDWLPNMMQDGLYCGLNWDASLQGLELNPENVLEELEG</sequence>
<dbReference type="EMBL" id="JASBQV010000012">
    <property type="protein sequence ID" value="MDI3235111.1"/>
    <property type="molecule type" value="Genomic_DNA"/>
</dbReference>
<dbReference type="SMART" id="SM00860">
    <property type="entry name" value="SMI1_KNR4"/>
    <property type="match status" value="1"/>
</dbReference>
<dbReference type="InterPro" id="IPR037883">
    <property type="entry name" value="Knr4/Smi1-like_sf"/>
</dbReference>
<dbReference type="RefSeq" id="WP_282356299.1">
    <property type="nucleotide sequence ID" value="NZ_JASBQV010000012.1"/>
</dbReference>
<proteinExistence type="predicted"/>
<evidence type="ECO:0000259" key="1">
    <source>
        <dbReference type="SMART" id="SM00860"/>
    </source>
</evidence>
<dbReference type="Gene3D" id="3.40.1580.10">
    <property type="entry name" value="SMI1/KNR4-like"/>
    <property type="match status" value="1"/>
</dbReference>
<dbReference type="Pfam" id="PF09346">
    <property type="entry name" value="SMI1_KNR4"/>
    <property type="match status" value="1"/>
</dbReference>
<reference evidence="2 3" key="1">
    <citation type="submission" date="2023-04" db="EMBL/GenBank/DDBJ databases">
        <title>Antarctic isolates genomes.</title>
        <authorList>
            <person name="Dimov S.G."/>
        </authorList>
    </citation>
    <scope>NUCLEOTIDE SEQUENCE [LARGE SCALE GENOMIC DNA]</scope>
    <source>
        <strain evidence="2 3">AL19</strain>
    </source>
</reference>
<organism evidence="2 3">
    <name type="scientific">Exiguobacterium antarcticum</name>
    <dbReference type="NCBI Taxonomy" id="132920"/>
    <lineage>
        <taxon>Bacteria</taxon>
        <taxon>Bacillati</taxon>
        <taxon>Bacillota</taxon>
        <taxon>Bacilli</taxon>
        <taxon>Bacillales</taxon>
        <taxon>Bacillales Family XII. Incertae Sedis</taxon>
        <taxon>Exiguobacterium</taxon>
    </lineage>
</organism>
<dbReference type="InterPro" id="IPR021284">
    <property type="entry name" value="DUF2750"/>
</dbReference>
<evidence type="ECO:0000313" key="3">
    <source>
        <dbReference type="Proteomes" id="UP001243286"/>
    </source>
</evidence>
<dbReference type="InterPro" id="IPR018958">
    <property type="entry name" value="Knr4/Smi1-like_dom"/>
</dbReference>
<feature type="domain" description="Knr4/Smi1-like" evidence="1">
    <location>
        <begin position="9"/>
        <end position="123"/>
    </location>
</feature>
<dbReference type="Pfam" id="PF11042">
    <property type="entry name" value="DUF2750"/>
    <property type="match status" value="1"/>
</dbReference>
<gene>
    <name evidence="2" type="ORF">QK289_08850</name>
</gene>
<comment type="caution">
    <text evidence="2">The sequence shown here is derived from an EMBL/GenBank/DDBJ whole genome shotgun (WGS) entry which is preliminary data.</text>
</comment>
<keyword evidence="3" id="KW-1185">Reference proteome</keyword>
<name>A0ABT6R2F0_9BACL</name>